<dbReference type="RefSeq" id="WP_121212244.1">
    <property type="nucleotide sequence ID" value="NZ_RBIM01000007.1"/>
</dbReference>
<sequence>MPDTLAIEGHASLFGLADLGGDVVARGAFAASLATRRTIPMLFQHDPFEPVGVWTAITEDARGLFVRGEILATGARGRATAALVRRGAVDGLSIGFRTRAARPRKVRGRLLTAIDLWEVSIVTFPMLPQARLRLVAPAGDRVAA</sequence>
<protein>
    <recommendedName>
        <fullName evidence="4">Prohead serine protease domain-containing protein</fullName>
    </recommendedName>
</protein>
<keyword evidence="3" id="KW-0378">Hydrolase</keyword>
<dbReference type="SUPFAM" id="SSF50789">
    <property type="entry name" value="Herpes virus serine proteinase, assemblin"/>
    <property type="match status" value="1"/>
</dbReference>
<accession>A0A495D163</accession>
<dbReference type="OrthoDB" id="9804926at2"/>
<feature type="domain" description="Prohead serine protease" evidence="4">
    <location>
        <begin position="6"/>
        <end position="135"/>
    </location>
</feature>
<evidence type="ECO:0000259" key="4">
    <source>
        <dbReference type="Pfam" id="PF04586"/>
    </source>
</evidence>
<evidence type="ECO:0000256" key="1">
    <source>
        <dbReference type="ARBA" id="ARBA00022612"/>
    </source>
</evidence>
<dbReference type="AlphaFoldDB" id="A0A495D163"/>
<dbReference type="EMBL" id="RBIM01000007">
    <property type="protein sequence ID" value="RKQ95244.1"/>
    <property type="molecule type" value="Genomic_DNA"/>
</dbReference>
<name>A0A495D163_9PROT</name>
<organism evidence="5 6">
    <name type="scientific">Maricaulis maris</name>
    <dbReference type="NCBI Taxonomy" id="74318"/>
    <lineage>
        <taxon>Bacteria</taxon>
        <taxon>Pseudomonadati</taxon>
        <taxon>Pseudomonadota</taxon>
        <taxon>Alphaproteobacteria</taxon>
        <taxon>Maricaulales</taxon>
        <taxon>Maricaulaceae</taxon>
        <taxon>Maricaulis</taxon>
    </lineage>
</organism>
<keyword evidence="2" id="KW-0645">Protease</keyword>
<keyword evidence="1" id="KW-1188">Viral release from host cell</keyword>
<comment type="caution">
    <text evidence="5">The sequence shown here is derived from an EMBL/GenBank/DDBJ whole genome shotgun (WGS) entry which is preliminary data.</text>
</comment>
<dbReference type="InterPro" id="IPR006433">
    <property type="entry name" value="Prohead_protease"/>
</dbReference>
<dbReference type="Proteomes" id="UP000273675">
    <property type="component" value="Unassembled WGS sequence"/>
</dbReference>
<dbReference type="InterPro" id="IPR054613">
    <property type="entry name" value="Peptidase_S78_dom"/>
</dbReference>
<dbReference type="NCBIfam" id="TIGR01543">
    <property type="entry name" value="proheadase_HK97"/>
    <property type="match status" value="1"/>
</dbReference>
<evidence type="ECO:0000256" key="3">
    <source>
        <dbReference type="ARBA" id="ARBA00022801"/>
    </source>
</evidence>
<evidence type="ECO:0000256" key="2">
    <source>
        <dbReference type="ARBA" id="ARBA00022670"/>
    </source>
</evidence>
<evidence type="ECO:0000313" key="6">
    <source>
        <dbReference type="Proteomes" id="UP000273675"/>
    </source>
</evidence>
<evidence type="ECO:0000313" key="5">
    <source>
        <dbReference type="EMBL" id="RKQ95244.1"/>
    </source>
</evidence>
<gene>
    <name evidence="5" type="ORF">C7435_2933</name>
</gene>
<proteinExistence type="predicted"/>
<dbReference type="GO" id="GO:0006508">
    <property type="term" value="P:proteolysis"/>
    <property type="evidence" value="ECO:0007669"/>
    <property type="project" value="UniProtKB-KW"/>
</dbReference>
<reference evidence="5 6" key="1">
    <citation type="submission" date="2018-10" db="EMBL/GenBank/DDBJ databases">
        <title>Genomic Encyclopedia of Type Strains, Phase IV (KMG-IV): sequencing the most valuable type-strain genomes for metagenomic binning, comparative biology and taxonomic classification.</title>
        <authorList>
            <person name="Goeker M."/>
        </authorList>
    </citation>
    <scope>NUCLEOTIDE SEQUENCE [LARGE SCALE GENOMIC DNA]</scope>
    <source>
        <strain evidence="5 6">DSM 4734</strain>
    </source>
</reference>
<dbReference type="GO" id="GO:0008233">
    <property type="term" value="F:peptidase activity"/>
    <property type="evidence" value="ECO:0007669"/>
    <property type="project" value="UniProtKB-KW"/>
</dbReference>
<dbReference type="Pfam" id="PF04586">
    <property type="entry name" value="Peptidase_S78"/>
    <property type="match status" value="1"/>
</dbReference>